<dbReference type="FunFam" id="3.40.640.10:FF:000080">
    <property type="entry name" value="Aminotransferase, putative"/>
    <property type="match status" value="1"/>
</dbReference>
<dbReference type="InterPro" id="IPR015424">
    <property type="entry name" value="PyrdxlP-dep_Trfase"/>
</dbReference>
<dbReference type="InterPro" id="IPR015421">
    <property type="entry name" value="PyrdxlP-dep_Trfase_major"/>
</dbReference>
<evidence type="ECO:0000313" key="3">
    <source>
        <dbReference type="Proteomes" id="UP000182235"/>
    </source>
</evidence>
<dbReference type="PANTHER" id="PTHR42858">
    <property type="entry name" value="AMINOTRANSFERASE"/>
    <property type="match status" value="1"/>
</dbReference>
<dbReference type="InterPro" id="IPR004839">
    <property type="entry name" value="Aminotransferase_I/II_large"/>
</dbReference>
<evidence type="ECO:0000313" key="2">
    <source>
        <dbReference type="EMBL" id="OJD14159.1"/>
    </source>
</evidence>
<name>A0A1J9QDE0_9EURO</name>
<gene>
    <name evidence="2" type="ORF">AJ78_05465</name>
</gene>
<dbReference type="Proteomes" id="UP000182235">
    <property type="component" value="Unassembled WGS sequence"/>
</dbReference>
<dbReference type="STRING" id="1447872.A0A1J9QDE0"/>
<dbReference type="InterPro" id="IPR015422">
    <property type="entry name" value="PyrdxlP-dep_Trfase_small"/>
</dbReference>
<comment type="caution">
    <text evidence="2">The sequence shown here is derived from an EMBL/GenBank/DDBJ whole genome shotgun (WGS) entry which is preliminary data.</text>
</comment>
<dbReference type="GO" id="GO:0030170">
    <property type="term" value="F:pyridoxal phosphate binding"/>
    <property type="evidence" value="ECO:0007669"/>
    <property type="project" value="InterPro"/>
</dbReference>
<feature type="domain" description="Aminotransferase class I/classII large" evidence="1">
    <location>
        <begin position="33"/>
        <end position="298"/>
    </location>
</feature>
<dbReference type="EMBL" id="LGRN01000239">
    <property type="protein sequence ID" value="OJD14159.1"/>
    <property type="molecule type" value="Genomic_DNA"/>
</dbReference>
<proteinExistence type="predicted"/>
<keyword evidence="3" id="KW-1185">Reference proteome</keyword>
<evidence type="ECO:0000259" key="1">
    <source>
        <dbReference type="Pfam" id="PF00155"/>
    </source>
</evidence>
<dbReference type="SUPFAM" id="SSF53383">
    <property type="entry name" value="PLP-dependent transferases"/>
    <property type="match status" value="1"/>
</dbReference>
<dbReference type="CDD" id="cd00609">
    <property type="entry name" value="AAT_like"/>
    <property type="match status" value="1"/>
</dbReference>
<organism evidence="2 3">
    <name type="scientific">Emergomyces pasteurianus Ep9510</name>
    <dbReference type="NCBI Taxonomy" id="1447872"/>
    <lineage>
        <taxon>Eukaryota</taxon>
        <taxon>Fungi</taxon>
        <taxon>Dikarya</taxon>
        <taxon>Ascomycota</taxon>
        <taxon>Pezizomycotina</taxon>
        <taxon>Eurotiomycetes</taxon>
        <taxon>Eurotiomycetidae</taxon>
        <taxon>Onygenales</taxon>
        <taxon>Ajellomycetaceae</taxon>
        <taxon>Emergomyces</taxon>
    </lineage>
</organism>
<dbReference type="VEuPathDB" id="FungiDB:AJ78_05465"/>
<sequence length="488" mass="54290">MPINLFRGWPNPSLHPLPALTTAATAILSSPLLSTPALNYGPDEGDPSLRAEIARWLSDFYSPPSPVPASRICITGGASQNLACLLQVFSDLLYTKNVWMVAPTYYLACRIFDDAGFAGRLKGVREDEEGLDVGYLERGLAASEQRTRAERNRNRGDVHFQQRRAVKPSRPWRKLYKHIIYTTPTFSNPSTKVMSLRRREQLVRLARKYDALIISDDVYDHLQWSVSASTCHGEEYPDKAVVPRIIDIDRFLDGGPSDEFGNSVSNGSFSKLIGAGCRVGWAEGTEKFIYGLSQVGSSRSGGCPSQFTSTFIRELLATNALQTHIRSVLQPGYSKRYYALTAAVRKHLLPLGVSLPNYPVNTKTCAEVDPNGNTSSTCASSKSGIAGGYFLWLRLPPNLRASDLAKKAQAEEDLMIAGGNLFKVVREDYDDSGDDDIREQEAEAEDFEGFVRLCFAWEEEERFEKGVERLASLLRRELLRGQTDRTRG</sequence>
<protein>
    <recommendedName>
        <fullName evidence="1">Aminotransferase class I/classII large domain-containing protein</fullName>
    </recommendedName>
</protein>
<dbReference type="Gene3D" id="3.40.640.10">
    <property type="entry name" value="Type I PLP-dependent aspartate aminotransferase-like (Major domain)"/>
    <property type="match status" value="1"/>
</dbReference>
<dbReference type="GO" id="GO:0047536">
    <property type="term" value="F:2-aminoadipate transaminase activity"/>
    <property type="evidence" value="ECO:0007669"/>
    <property type="project" value="TreeGrafter"/>
</dbReference>
<dbReference type="Pfam" id="PF00155">
    <property type="entry name" value="Aminotran_1_2"/>
    <property type="match status" value="1"/>
</dbReference>
<dbReference type="PANTHER" id="PTHR42858:SF1">
    <property type="entry name" value="LD15494P"/>
    <property type="match status" value="1"/>
</dbReference>
<accession>A0A1J9QDE0</accession>
<dbReference type="AlphaFoldDB" id="A0A1J9QDE0"/>
<dbReference type="OrthoDB" id="7042322at2759"/>
<dbReference type="Gene3D" id="3.90.1150.10">
    <property type="entry name" value="Aspartate Aminotransferase, domain 1"/>
    <property type="match status" value="1"/>
</dbReference>
<reference evidence="2 3" key="1">
    <citation type="submission" date="2015-07" db="EMBL/GenBank/DDBJ databases">
        <title>Emmonsia species relationships and genome sequence.</title>
        <authorList>
            <consortium name="The Broad Institute Genomics Platform"/>
            <person name="Cuomo C.A."/>
            <person name="Munoz J.F."/>
            <person name="Imamovic A."/>
            <person name="Priest M.E."/>
            <person name="Young S."/>
            <person name="Clay O.K."/>
            <person name="McEwen J.G."/>
        </authorList>
    </citation>
    <scope>NUCLEOTIDE SEQUENCE [LARGE SCALE GENOMIC DNA]</scope>
    <source>
        <strain evidence="2 3">UAMH 9510</strain>
    </source>
</reference>